<dbReference type="Pfam" id="PF03466">
    <property type="entry name" value="LysR_substrate"/>
    <property type="match status" value="1"/>
</dbReference>
<dbReference type="SUPFAM" id="SSF46785">
    <property type="entry name" value="Winged helix' DNA-binding domain"/>
    <property type="match status" value="1"/>
</dbReference>
<dbReference type="AlphaFoldDB" id="A0A1G8MBT2"/>
<dbReference type="STRING" id="335973.SAMN04488693_11722"/>
<keyword evidence="7" id="KW-1185">Reference proteome</keyword>
<dbReference type="InterPro" id="IPR036388">
    <property type="entry name" value="WH-like_DNA-bd_sf"/>
</dbReference>
<proteinExistence type="inferred from homology"/>
<reference evidence="6 7" key="1">
    <citation type="submission" date="2016-10" db="EMBL/GenBank/DDBJ databases">
        <authorList>
            <person name="de Groot N.N."/>
        </authorList>
    </citation>
    <scope>NUCLEOTIDE SEQUENCE [LARGE SCALE GENOMIC DNA]</scope>
    <source>
        <strain evidence="6 7">NP_1H</strain>
    </source>
</reference>
<organism evidence="6 7">
    <name type="scientific">Arthrobacter subterraneus</name>
    <dbReference type="NCBI Taxonomy" id="335973"/>
    <lineage>
        <taxon>Bacteria</taxon>
        <taxon>Bacillati</taxon>
        <taxon>Actinomycetota</taxon>
        <taxon>Actinomycetes</taxon>
        <taxon>Micrococcales</taxon>
        <taxon>Micrococcaceae</taxon>
        <taxon>Arthrobacter</taxon>
    </lineage>
</organism>
<dbReference type="OrthoDB" id="3181812at2"/>
<dbReference type="EMBL" id="FNDT01000017">
    <property type="protein sequence ID" value="SDI65353.1"/>
    <property type="molecule type" value="Genomic_DNA"/>
</dbReference>
<evidence type="ECO:0000256" key="1">
    <source>
        <dbReference type="ARBA" id="ARBA00009437"/>
    </source>
</evidence>
<dbReference type="SUPFAM" id="SSF53850">
    <property type="entry name" value="Periplasmic binding protein-like II"/>
    <property type="match status" value="1"/>
</dbReference>
<evidence type="ECO:0000256" key="3">
    <source>
        <dbReference type="ARBA" id="ARBA00023125"/>
    </source>
</evidence>
<sequence>MDIRHLKYFLGVVDHGGFGRAAEHLLVAQPSLSQAVLALERELGVQLFHRTGRQVVVSAEGRALIEPARRAVRDLDAVKFTADSLKGAQVGQVDIALLPSQAVEPFSTLAVRFGRLFPAMTISAQPAYTGADVMAMLSDGSCELGLFGSAPFSPPPGIRLETLEDQEMVLIGLPGQPFADGSTVHPSELAGQRLITSPAGSVMRHVVDEILASGVDAHIAVEVAHRSTLLPLVLAGGGLTILAAAWADLARRCGAAVMRLEPTSTLRVTLAYRAAGPLTSAAEAFVGVTREYISGKDL</sequence>
<dbReference type="PANTHER" id="PTHR30346">
    <property type="entry name" value="TRANSCRIPTIONAL DUAL REGULATOR HCAR-RELATED"/>
    <property type="match status" value="1"/>
</dbReference>
<dbReference type="RefSeq" id="WP_026544380.1">
    <property type="nucleotide sequence ID" value="NZ_FNDT01000017.1"/>
</dbReference>
<evidence type="ECO:0000256" key="4">
    <source>
        <dbReference type="ARBA" id="ARBA00023163"/>
    </source>
</evidence>
<keyword evidence="2" id="KW-0805">Transcription regulation</keyword>
<dbReference type="PANTHER" id="PTHR30346:SF9">
    <property type="entry name" value="LYSR FAMILY TRANSCRIPTIONAL REGULATOR"/>
    <property type="match status" value="1"/>
</dbReference>
<dbReference type="PRINTS" id="PR00039">
    <property type="entry name" value="HTHLYSR"/>
</dbReference>
<accession>A0A1G8MBT2</accession>
<evidence type="ECO:0000256" key="2">
    <source>
        <dbReference type="ARBA" id="ARBA00023015"/>
    </source>
</evidence>
<keyword evidence="4" id="KW-0804">Transcription</keyword>
<keyword evidence="3 6" id="KW-0238">DNA-binding</keyword>
<dbReference type="CDD" id="cd05466">
    <property type="entry name" value="PBP2_LTTR_substrate"/>
    <property type="match status" value="1"/>
</dbReference>
<dbReference type="Proteomes" id="UP000199258">
    <property type="component" value="Unassembled WGS sequence"/>
</dbReference>
<protein>
    <submittedName>
        <fullName evidence="6">DNA-binding transcriptional regulator, LysR family</fullName>
    </submittedName>
</protein>
<dbReference type="Pfam" id="PF00126">
    <property type="entry name" value="HTH_1"/>
    <property type="match status" value="1"/>
</dbReference>
<feature type="domain" description="HTH lysR-type" evidence="5">
    <location>
        <begin position="1"/>
        <end position="58"/>
    </location>
</feature>
<comment type="similarity">
    <text evidence="1">Belongs to the LysR transcriptional regulatory family.</text>
</comment>
<dbReference type="Gene3D" id="1.10.10.10">
    <property type="entry name" value="Winged helix-like DNA-binding domain superfamily/Winged helix DNA-binding domain"/>
    <property type="match status" value="1"/>
</dbReference>
<evidence type="ECO:0000313" key="7">
    <source>
        <dbReference type="Proteomes" id="UP000199258"/>
    </source>
</evidence>
<dbReference type="Gene3D" id="3.40.190.290">
    <property type="match status" value="1"/>
</dbReference>
<dbReference type="GO" id="GO:0003700">
    <property type="term" value="F:DNA-binding transcription factor activity"/>
    <property type="evidence" value="ECO:0007669"/>
    <property type="project" value="InterPro"/>
</dbReference>
<evidence type="ECO:0000313" key="6">
    <source>
        <dbReference type="EMBL" id="SDI65353.1"/>
    </source>
</evidence>
<dbReference type="GO" id="GO:0032993">
    <property type="term" value="C:protein-DNA complex"/>
    <property type="evidence" value="ECO:0007669"/>
    <property type="project" value="TreeGrafter"/>
</dbReference>
<gene>
    <name evidence="6" type="ORF">SAMN04488693_11722</name>
</gene>
<dbReference type="FunFam" id="1.10.10.10:FF:000001">
    <property type="entry name" value="LysR family transcriptional regulator"/>
    <property type="match status" value="1"/>
</dbReference>
<dbReference type="InterPro" id="IPR000847">
    <property type="entry name" value="LysR_HTH_N"/>
</dbReference>
<evidence type="ECO:0000259" key="5">
    <source>
        <dbReference type="PROSITE" id="PS50931"/>
    </source>
</evidence>
<dbReference type="InterPro" id="IPR036390">
    <property type="entry name" value="WH_DNA-bd_sf"/>
</dbReference>
<dbReference type="InterPro" id="IPR005119">
    <property type="entry name" value="LysR_subst-bd"/>
</dbReference>
<dbReference type="PROSITE" id="PS50931">
    <property type="entry name" value="HTH_LYSR"/>
    <property type="match status" value="1"/>
</dbReference>
<name>A0A1G8MBT2_9MICC</name>
<dbReference type="GO" id="GO:0003677">
    <property type="term" value="F:DNA binding"/>
    <property type="evidence" value="ECO:0007669"/>
    <property type="project" value="UniProtKB-KW"/>
</dbReference>